<protein>
    <submittedName>
        <fullName evidence="6">Aldo-keto reductase family 1 member C13-like</fullName>
    </submittedName>
</protein>
<dbReference type="PANTHER" id="PTHR43827:SF14">
    <property type="entry name" value="NADP-DEPENDENT OXIDOREDUCTASE DOMAIN-CONTAINING PROTEIN"/>
    <property type="match status" value="1"/>
</dbReference>
<dbReference type="InterPro" id="IPR018170">
    <property type="entry name" value="Aldo/ket_reductase_CS"/>
</dbReference>
<dbReference type="KEGG" id="hazt:108679634"/>
<evidence type="ECO:0000313" key="6">
    <source>
        <dbReference type="RefSeq" id="XP_018023780.2"/>
    </source>
</evidence>
<dbReference type="PRINTS" id="PR00069">
    <property type="entry name" value="ALDKETRDTASE"/>
</dbReference>
<dbReference type="Proteomes" id="UP000694843">
    <property type="component" value="Unplaced"/>
</dbReference>
<dbReference type="InterPro" id="IPR023210">
    <property type="entry name" value="NADP_OxRdtase_dom"/>
</dbReference>
<evidence type="ECO:0000313" key="5">
    <source>
        <dbReference type="Proteomes" id="UP000694843"/>
    </source>
</evidence>
<dbReference type="PROSITE" id="PS00062">
    <property type="entry name" value="ALDOKETO_REDUCTASE_2"/>
    <property type="match status" value="1"/>
</dbReference>
<dbReference type="PIRSF" id="PIRSF000097">
    <property type="entry name" value="AKR"/>
    <property type="match status" value="1"/>
</dbReference>
<dbReference type="InterPro" id="IPR020471">
    <property type="entry name" value="AKR"/>
</dbReference>
<evidence type="ECO:0000256" key="3">
    <source>
        <dbReference type="PIRSR" id="PIRSR000097-3"/>
    </source>
</evidence>
<dbReference type="CDD" id="cd19071">
    <property type="entry name" value="AKR_AKR1-5-like"/>
    <property type="match status" value="1"/>
</dbReference>
<feature type="site" description="Lowers pKa of active site Tyr" evidence="3">
    <location>
        <position position="80"/>
    </location>
</feature>
<evidence type="ECO:0000256" key="2">
    <source>
        <dbReference type="PIRSR" id="PIRSR000097-2"/>
    </source>
</evidence>
<dbReference type="PROSITE" id="PS00798">
    <property type="entry name" value="ALDOKETO_REDUCTASE_1"/>
    <property type="match status" value="1"/>
</dbReference>
<dbReference type="GeneID" id="108679634"/>
<organism evidence="5 6">
    <name type="scientific">Hyalella azteca</name>
    <name type="common">Amphipod</name>
    <dbReference type="NCBI Taxonomy" id="294128"/>
    <lineage>
        <taxon>Eukaryota</taxon>
        <taxon>Metazoa</taxon>
        <taxon>Ecdysozoa</taxon>
        <taxon>Arthropoda</taxon>
        <taxon>Crustacea</taxon>
        <taxon>Multicrustacea</taxon>
        <taxon>Malacostraca</taxon>
        <taxon>Eumalacostraca</taxon>
        <taxon>Peracarida</taxon>
        <taxon>Amphipoda</taxon>
        <taxon>Senticaudata</taxon>
        <taxon>Talitrida</taxon>
        <taxon>Talitroidea</taxon>
        <taxon>Hyalellidae</taxon>
        <taxon>Hyalella</taxon>
    </lineage>
</organism>
<feature type="binding site" evidence="2">
    <location>
        <position position="113"/>
    </location>
    <ligand>
        <name>substrate</name>
    </ligand>
</feature>
<accession>A0A8B7PCN3</accession>
<evidence type="ECO:0000259" key="4">
    <source>
        <dbReference type="Pfam" id="PF00248"/>
    </source>
</evidence>
<dbReference type="PANTHER" id="PTHR43827">
    <property type="entry name" value="2,5-DIKETO-D-GLUCONIC ACID REDUCTASE"/>
    <property type="match status" value="1"/>
</dbReference>
<feature type="active site" description="Proton donor" evidence="1">
    <location>
        <position position="55"/>
    </location>
</feature>
<dbReference type="Gene3D" id="3.20.20.100">
    <property type="entry name" value="NADP-dependent oxidoreductase domain"/>
    <property type="match status" value="1"/>
</dbReference>
<dbReference type="RefSeq" id="XP_018023780.2">
    <property type="nucleotide sequence ID" value="XM_018168291.2"/>
</dbReference>
<evidence type="ECO:0000256" key="1">
    <source>
        <dbReference type="PIRSR" id="PIRSR000097-1"/>
    </source>
</evidence>
<dbReference type="AlphaFoldDB" id="A0A8B7PCN3"/>
<reference evidence="6" key="1">
    <citation type="submission" date="2025-08" db="UniProtKB">
        <authorList>
            <consortium name="RefSeq"/>
        </authorList>
    </citation>
    <scope>IDENTIFICATION</scope>
    <source>
        <tissue evidence="6">Whole organism</tissue>
    </source>
</reference>
<gene>
    <name evidence="6" type="primary">LOC108679634</name>
</gene>
<dbReference type="OrthoDB" id="416253at2759"/>
<dbReference type="SUPFAM" id="SSF51430">
    <property type="entry name" value="NAD(P)-linked oxidoreductase"/>
    <property type="match status" value="1"/>
</dbReference>
<feature type="domain" description="NADP-dependent oxidoreductase" evidence="4">
    <location>
        <begin position="35"/>
        <end position="242"/>
    </location>
</feature>
<dbReference type="InterPro" id="IPR036812">
    <property type="entry name" value="NAD(P)_OxRdtase_dom_sf"/>
</dbReference>
<dbReference type="GO" id="GO:0016491">
    <property type="term" value="F:oxidoreductase activity"/>
    <property type="evidence" value="ECO:0007669"/>
    <property type="project" value="InterPro"/>
</dbReference>
<sequence length="277" mass="31080">MARTIVNGTHVKLNDGHLMPLLGIGCWQGEHKPMSEAIVLALNNGYRLIDTAYSYMNEEAVGEAIRRWGGDRKDIFVTTKLPTIALGGGRVEPFLRKSLKKLGLDYVDLYLIHAPVGLQYVDDETVFPFDKDGKLMVDYSTNHVALWREMEAVREAGLARSIGVSNFSTAQLRRLFAVAKVPPAVNQLEMHVEFQQTEMQAYSRETGLVLTSYGTLGSPGRRARIQENSQVLDWSLSEEAMAALRTLDRGEEARSFNFLKNRGFELHPECPVNRPVL</sequence>
<proteinExistence type="predicted"/>
<name>A0A8B7PCN3_HYAAZ</name>
<dbReference type="PROSITE" id="PS51257">
    <property type="entry name" value="PROKAR_LIPOPROTEIN"/>
    <property type="match status" value="1"/>
</dbReference>
<dbReference type="OMA" id="RNERIFY"/>
<keyword evidence="5" id="KW-1185">Reference proteome</keyword>
<dbReference type="Pfam" id="PF00248">
    <property type="entry name" value="Aldo_ket_red"/>
    <property type="match status" value="1"/>
</dbReference>